<dbReference type="PANTHER" id="PTHR47959:SF23">
    <property type="entry name" value="HELICASE ATP-BINDING DOMAIN-CONTAINING PROTEIN"/>
    <property type="match status" value="1"/>
</dbReference>
<dbReference type="PROSITE" id="PS51192">
    <property type="entry name" value="HELICASE_ATP_BIND_1"/>
    <property type="match status" value="1"/>
</dbReference>
<dbReference type="SMART" id="SM00487">
    <property type="entry name" value="DEXDc"/>
    <property type="match status" value="1"/>
</dbReference>
<dbReference type="Pfam" id="PF00270">
    <property type="entry name" value="DEAD"/>
    <property type="match status" value="1"/>
</dbReference>
<keyword evidence="4" id="KW-0347">Helicase</keyword>
<keyword evidence="12" id="KW-1185">Reference proteome</keyword>
<evidence type="ECO:0000313" key="11">
    <source>
        <dbReference type="EMBL" id="KAH9303809.1"/>
    </source>
</evidence>
<dbReference type="EMBL" id="JAHRHJ020000008">
    <property type="protein sequence ID" value="KAH9303809.1"/>
    <property type="molecule type" value="Genomic_DNA"/>
</dbReference>
<gene>
    <name evidence="11" type="ORF">KI387_008213</name>
</gene>
<dbReference type="InterPro" id="IPR014014">
    <property type="entry name" value="RNA_helicase_DEAD_Q_motif"/>
</dbReference>
<dbReference type="GO" id="GO:0016787">
    <property type="term" value="F:hydrolase activity"/>
    <property type="evidence" value="ECO:0007669"/>
    <property type="project" value="UniProtKB-KW"/>
</dbReference>
<dbReference type="GO" id="GO:0003724">
    <property type="term" value="F:RNA helicase activity"/>
    <property type="evidence" value="ECO:0007669"/>
    <property type="project" value="InterPro"/>
</dbReference>
<keyword evidence="5" id="KW-0067">ATP-binding</keyword>
<feature type="short sequence motif" description="Q motif" evidence="6">
    <location>
        <begin position="110"/>
        <end position="138"/>
    </location>
</feature>
<dbReference type="InterPro" id="IPR044742">
    <property type="entry name" value="DEAD/DEAH_RhlB"/>
</dbReference>
<feature type="region of interest" description="Disordered" evidence="7">
    <location>
        <begin position="492"/>
        <end position="545"/>
    </location>
</feature>
<evidence type="ECO:0000256" key="3">
    <source>
        <dbReference type="ARBA" id="ARBA00022801"/>
    </source>
</evidence>
<dbReference type="OMA" id="YAHENDG"/>
<dbReference type="InterPro" id="IPR050079">
    <property type="entry name" value="DEAD_box_RNA_helicase"/>
</dbReference>
<dbReference type="PANTHER" id="PTHR47959">
    <property type="entry name" value="ATP-DEPENDENT RNA HELICASE RHLE-RELATED"/>
    <property type="match status" value="1"/>
</dbReference>
<dbReference type="GO" id="GO:0003676">
    <property type="term" value="F:nucleic acid binding"/>
    <property type="evidence" value="ECO:0007669"/>
    <property type="project" value="InterPro"/>
</dbReference>
<dbReference type="Proteomes" id="UP000824469">
    <property type="component" value="Unassembled WGS sequence"/>
</dbReference>
<evidence type="ECO:0000256" key="4">
    <source>
        <dbReference type="ARBA" id="ARBA00022806"/>
    </source>
</evidence>
<name>A0AA38CVW3_TAXCH</name>
<organism evidence="11 12">
    <name type="scientific">Taxus chinensis</name>
    <name type="common">Chinese yew</name>
    <name type="synonym">Taxus wallichiana var. chinensis</name>
    <dbReference type="NCBI Taxonomy" id="29808"/>
    <lineage>
        <taxon>Eukaryota</taxon>
        <taxon>Viridiplantae</taxon>
        <taxon>Streptophyta</taxon>
        <taxon>Embryophyta</taxon>
        <taxon>Tracheophyta</taxon>
        <taxon>Spermatophyta</taxon>
        <taxon>Pinopsida</taxon>
        <taxon>Pinidae</taxon>
        <taxon>Conifers II</taxon>
        <taxon>Cupressales</taxon>
        <taxon>Taxaceae</taxon>
        <taxon>Taxus</taxon>
    </lineage>
</organism>
<comment type="similarity">
    <text evidence="1">Belongs to the DEAD box helicase family. DDX21/DDX50 subfamily.</text>
</comment>
<keyword evidence="2" id="KW-0547">Nucleotide-binding</keyword>
<dbReference type="PROSITE" id="PS51194">
    <property type="entry name" value="HELICASE_CTER"/>
    <property type="match status" value="1"/>
</dbReference>
<dbReference type="SUPFAM" id="SSF52540">
    <property type="entry name" value="P-loop containing nucleoside triphosphate hydrolases"/>
    <property type="match status" value="1"/>
</dbReference>
<feature type="domain" description="Helicase C-terminal" evidence="9">
    <location>
        <begin position="296"/>
        <end position="455"/>
    </location>
</feature>
<sequence>MQAGKLNKAVAALRAITQRRKGLADGVSSPIFLENLRTPLSPLSAYSSRGFGNLVQHSPQIEGLCNAKKDYEFTRFYSSVGAFGPKAASPALAEFAVAEDYGVAEADDGLEIAKLGIDPEIINALAKKGIVKLFPIQKAVLEPAMQGRDMIGRARTGTGKTLAFGIPIMDKIIQNGRKNGRGFNPLALVLAPTRELARQVEKEFMASAPCLDTLCCYGGVPIRNQIEAIRRGIDVIVGTPGRIIDLINRGELILSDVQFIVLDEADQMLAVGFDEDVEVIMERLPKKRQSMLFSATLPQWIHKLSRKYLTDPLLVDLEHAKGGKCIVFTQTKRDADYLSTSLSQALGCKALHGDISQGQRERTLAGFRQGQFNVLIATDVAARGLDVPNVDLIIHYELPTSSEIFVHRSGRTGRAGKKGTAILIYTDHQSRAVRTIEQDVGCKFKELPKMKEEIDNNFAGRGGMTRFGSSGGSHFGSSGGSRYGSSGGGYGNSGGGYGNSGGGYGNSGGGYGNSGGGYGSSRGGYGSSRGGSFSDYGGRSSSQTG</sequence>
<dbReference type="PROSITE" id="PS51195">
    <property type="entry name" value="Q_MOTIF"/>
    <property type="match status" value="1"/>
</dbReference>
<evidence type="ECO:0000256" key="5">
    <source>
        <dbReference type="ARBA" id="ARBA00022840"/>
    </source>
</evidence>
<dbReference type="GO" id="GO:0005829">
    <property type="term" value="C:cytosol"/>
    <property type="evidence" value="ECO:0007669"/>
    <property type="project" value="TreeGrafter"/>
</dbReference>
<dbReference type="GO" id="GO:0005524">
    <property type="term" value="F:ATP binding"/>
    <property type="evidence" value="ECO:0007669"/>
    <property type="project" value="UniProtKB-KW"/>
</dbReference>
<feature type="non-terminal residue" evidence="11">
    <location>
        <position position="545"/>
    </location>
</feature>
<comment type="caution">
    <text evidence="11">The sequence shown here is derived from an EMBL/GenBank/DDBJ whole genome shotgun (WGS) entry which is preliminary data.</text>
</comment>
<dbReference type="CDD" id="cd00268">
    <property type="entry name" value="DEADc"/>
    <property type="match status" value="1"/>
</dbReference>
<dbReference type="SMART" id="SM00490">
    <property type="entry name" value="HELICc"/>
    <property type="match status" value="1"/>
</dbReference>
<dbReference type="AlphaFoldDB" id="A0AA38CVW3"/>
<reference evidence="11 12" key="1">
    <citation type="journal article" date="2021" name="Nat. Plants">
        <title>The Taxus genome provides insights into paclitaxel biosynthesis.</title>
        <authorList>
            <person name="Xiong X."/>
            <person name="Gou J."/>
            <person name="Liao Q."/>
            <person name="Li Y."/>
            <person name="Zhou Q."/>
            <person name="Bi G."/>
            <person name="Li C."/>
            <person name="Du R."/>
            <person name="Wang X."/>
            <person name="Sun T."/>
            <person name="Guo L."/>
            <person name="Liang H."/>
            <person name="Lu P."/>
            <person name="Wu Y."/>
            <person name="Zhang Z."/>
            <person name="Ro D.K."/>
            <person name="Shang Y."/>
            <person name="Huang S."/>
            <person name="Yan J."/>
        </authorList>
    </citation>
    <scope>NUCLEOTIDE SEQUENCE [LARGE SCALE GENOMIC DNA]</scope>
    <source>
        <strain evidence="11">Ta-2019</strain>
    </source>
</reference>
<evidence type="ECO:0000256" key="1">
    <source>
        <dbReference type="ARBA" id="ARBA00006517"/>
    </source>
</evidence>
<dbReference type="InterPro" id="IPR001650">
    <property type="entry name" value="Helicase_C-like"/>
</dbReference>
<evidence type="ECO:0000259" key="10">
    <source>
        <dbReference type="PROSITE" id="PS51195"/>
    </source>
</evidence>
<dbReference type="InterPro" id="IPR027417">
    <property type="entry name" value="P-loop_NTPase"/>
</dbReference>
<evidence type="ECO:0000259" key="8">
    <source>
        <dbReference type="PROSITE" id="PS51192"/>
    </source>
</evidence>
<accession>A0AA38CVW3</accession>
<evidence type="ECO:0000313" key="12">
    <source>
        <dbReference type="Proteomes" id="UP000824469"/>
    </source>
</evidence>
<evidence type="ECO:0000256" key="2">
    <source>
        <dbReference type="ARBA" id="ARBA00022741"/>
    </source>
</evidence>
<dbReference type="InterPro" id="IPR014001">
    <property type="entry name" value="Helicase_ATP-bd"/>
</dbReference>
<evidence type="ECO:0000256" key="6">
    <source>
        <dbReference type="PROSITE-ProRule" id="PRU00552"/>
    </source>
</evidence>
<evidence type="ECO:0008006" key="13">
    <source>
        <dbReference type="Google" id="ProtNLM"/>
    </source>
</evidence>
<dbReference type="CDD" id="cd18787">
    <property type="entry name" value="SF2_C_DEAD"/>
    <property type="match status" value="1"/>
</dbReference>
<feature type="domain" description="DEAD-box RNA helicase Q" evidence="10">
    <location>
        <begin position="110"/>
        <end position="138"/>
    </location>
</feature>
<keyword evidence="3" id="KW-0378">Hydrolase</keyword>
<feature type="domain" description="Helicase ATP-binding" evidence="8">
    <location>
        <begin position="141"/>
        <end position="315"/>
    </location>
</feature>
<dbReference type="Pfam" id="PF00271">
    <property type="entry name" value="Helicase_C"/>
    <property type="match status" value="1"/>
</dbReference>
<proteinExistence type="inferred from homology"/>
<feature type="compositionally biased region" description="Gly residues" evidence="7">
    <location>
        <begin position="492"/>
        <end position="529"/>
    </location>
</feature>
<evidence type="ECO:0000259" key="9">
    <source>
        <dbReference type="PROSITE" id="PS51194"/>
    </source>
</evidence>
<dbReference type="Gene3D" id="3.40.50.300">
    <property type="entry name" value="P-loop containing nucleotide triphosphate hydrolases"/>
    <property type="match status" value="2"/>
</dbReference>
<feature type="compositionally biased region" description="Low complexity" evidence="7">
    <location>
        <begin position="530"/>
        <end position="545"/>
    </location>
</feature>
<protein>
    <recommendedName>
        <fullName evidence="13">RNA helicase</fullName>
    </recommendedName>
</protein>
<dbReference type="InterPro" id="IPR011545">
    <property type="entry name" value="DEAD/DEAH_box_helicase_dom"/>
</dbReference>
<evidence type="ECO:0000256" key="7">
    <source>
        <dbReference type="SAM" id="MobiDB-lite"/>
    </source>
</evidence>